<dbReference type="OMA" id="HYIFWHD"/>
<dbReference type="KEGG" id="mis:MICPUN_73195"/>
<evidence type="ECO:0000313" key="2">
    <source>
        <dbReference type="Proteomes" id="UP000002009"/>
    </source>
</evidence>
<evidence type="ECO:0008006" key="3">
    <source>
        <dbReference type="Google" id="ProtNLM"/>
    </source>
</evidence>
<accession>C1EIB5</accession>
<dbReference type="AlphaFoldDB" id="C1EIB5"/>
<name>C1EIB5_MICCC</name>
<dbReference type="InParanoid" id="C1EIB5"/>
<dbReference type="InterPro" id="IPR002800">
    <property type="entry name" value="Rv2949c-like"/>
</dbReference>
<dbReference type="OrthoDB" id="89176at2759"/>
<dbReference type="RefSeq" id="XP_002506573.1">
    <property type="nucleotide sequence ID" value="XM_002506527.1"/>
</dbReference>
<dbReference type="STRING" id="296587.C1EIB5"/>
<feature type="non-terminal residue" evidence="1">
    <location>
        <position position="1"/>
    </location>
</feature>
<protein>
    <recommendedName>
        <fullName evidence="3">DUF98 domain-containing protein</fullName>
    </recommendedName>
</protein>
<dbReference type="SUPFAM" id="SSF64288">
    <property type="entry name" value="Chorismate lyase-like"/>
    <property type="match status" value="1"/>
</dbReference>
<dbReference type="EMBL" id="CP001333">
    <property type="protein sequence ID" value="ACO67831.1"/>
    <property type="molecule type" value="Genomic_DNA"/>
</dbReference>
<keyword evidence="2" id="KW-1185">Reference proteome</keyword>
<proteinExistence type="predicted"/>
<dbReference type="Gene3D" id="3.40.1410.10">
    <property type="entry name" value="Chorismate lyase-like"/>
    <property type="match status" value="1"/>
</dbReference>
<dbReference type="eggNOG" id="ENOG502S0WW">
    <property type="taxonomic scope" value="Eukaryota"/>
</dbReference>
<dbReference type="InterPro" id="IPR028978">
    <property type="entry name" value="Chorismate_lyase_/UTRA_dom_sf"/>
</dbReference>
<evidence type="ECO:0000313" key="1">
    <source>
        <dbReference type="EMBL" id="ACO67831.1"/>
    </source>
</evidence>
<sequence length="203" mass="23021">AVADGALLELLSPAWRILLLSDGSVTRHLRLLCPRLRQTRLECLRQGPVPSPSQVGAPAVTLGMPDDCDLIVGPMVQREVLLHISRGDFFADDHYLDAELNDGELAKDGDVPMVYAASWWSEDNFRKYMVDGSSPMWSNLRQGNVELYREVRRVYMGDNEELASIFGCDGPFWGRHYIFWHDQKPMTVVYEVFNPALERQLGP</sequence>
<organism evidence="1 2">
    <name type="scientific">Micromonas commoda (strain RCC299 / NOUM17 / CCMP2709)</name>
    <name type="common">Picoplanktonic green alga</name>
    <dbReference type="NCBI Taxonomy" id="296587"/>
    <lineage>
        <taxon>Eukaryota</taxon>
        <taxon>Viridiplantae</taxon>
        <taxon>Chlorophyta</taxon>
        <taxon>Mamiellophyceae</taxon>
        <taxon>Mamiellales</taxon>
        <taxon>Mamiellaceae</taxon>
        <taxon>Micromonas</taxon>
    </lineage>
</organism>
<dbReference type="Proteomes" id="UP000002009">
    <property type="component" value="Chromosome 15"/>
</dbReference>
<dbReference type="GeneID" id="8249326"/>
<dbReference type="Pfam" id="PF01947">
    <property type="entry name" value="Rv2949c-like"/>
    <property type="match status" value="1"/>
</dbReference>
<gene>
    <name evidence="1" type="ORF">MICPUN_73195</name>
</gene>
<feature type="non-terminal residue" evidence="1">
    <location>
        <position position="203"/>
    </location>
</feature>
<reference evidence="1 2" key="1">
    <citation type="journal article" date="2009" name="Science">
        <title>Green evolution and dynamic adaptations revealed by genomes of the marine picoeukaryotes Micromonas.</title>
        <authorList>
            <person name="Worden A.Z."/>
            <person name="Lee J.H."/>
            <person name="Mock T."/>
            <person name="Rouze P."/>
            <person name="Simmons M.P."/>
            <person name="Aerts A.L."/>
            <person name="Allen A.E."/>
            <person name="Cuvelier M.L."/>
            <person name="Derelle E."/>
            <person name="Everett M.V."/>
            <person name="Foulon E."/>
            <person name="Grimwood J."/>
            <person name="Gundlach H."/>
            <person name="Henrissat B."/>
            <person name="Napoli C."/>
            <person name="McDonald S.M."/>
            <person name="Parker M.S."/>
            <person name="Rombauts S."/>
            <person name="Salamov A."/>
            <person name="Von Dassow P."/>
            <person name="Badger J.H."/>
            <person name="Coutinho P.M."/>
            <person name="Demir E."/>
            <person name="Dubchak I."/>
            <person name="Gentemann C."/>
            <person name="Eikrem W."/>
            <person name="Gready J.E."/>
            <person name="John U."/>
            <person name="Lanier W."/>
            <person name="Lindquist E.A."/>
            <person name="Lucas S."/>
            <person name="Mayer K.F."/>
            <person name="Moreau H."/>
            <person name="Not F."/>
            <person name="Otillar R."/>
            <person name="Panaud O."/>
            <person name="Pangilinan J."/>
            <person name="Paulsen I."/>
            <person name="Piegu B."/>
            <person name="Poliakov A."/>
            <person name="Robbens S."/>
            <person name="Schmutz J."/>
            <person name="Toulza E."/>
            <person name="Wyss T."/>
            <person name="Zelensky A."/>
            <person name="Zhou K."/>
            <person name="Armbrust E.V."/>
            <person name="Bhattacharya D."/>
            <person name="Goodenough U.W."/>
            <person name="Van de Peer Y."/>
            <person name="Grigoriev I.V."/>
        </authorList>
    </citation>
    <scope>NUCLEOTIDE SEQUENCE [LARGE SCALE GENOMIC DNA]</scope>
    <source>
        <strain evidence="2">RCC299 / NOUM17</strain>
    </source>
</reference>